<organism evidence="3 4">
    <name type="scientific">Emticicia soli</name>
    <dbReference type="NCBI Taxonomy" id="2027878"/>
    <lineage>
        <taxon>Bacteria</taxon>
        <taxon>Pseudomonadati</taxon>
        <taxon>Bacteroidota</taxon>
        <taxon>Cytophagia</taxon>
        <taxon>Cytophagales</taxon>
        <taxon>Leadbetterellaceae</taxon>
        <taxon>Emticicia</taxon>
    </lineage>
</organism>
<name>A0ABW5J9T3_9BACT</name>
<dbReference type="SUPFAM" id="SSF55729">
    <property type="entry name" value="Acyl-CoA N-acyltransferases (Nat)"/>
    <property type="match status" value="1"/>
</dbReference>
<reference evidence="4" key="1">
    <citation type="journal article" date="2019" name="Int. J. Syst. Evol. Microbiol.">
        <title>The Global Catalogue of Microorganisms (GCM) 10K type strain sequencing project: providing services to taxonomists for standard genome sequencing and annotation.</title>
        <authorList>
            <consortium name="The Broad Institute Genomics Platform"/>
            <consortium name="The Broad Institute Genome Sequencing Center for Infectious Disease"/>
            <person name="Wu L."/>
            <person name="Ma J."/>
        </authorList>
    </citation>
    <scope>NUCLEOTIDE SEQUENCE [LARGE SCALE GENOMIC DNA]</scope>
    <source>
        <strain evidence="4">KCTC 52344</strain>
    </source>
</reference>
<evidence type="ECO:0000259" key="2">
    <source>
        <dbReference type="PROSITE" id="PS51186"/>
    </source>
</evidence>
<dbReference type="PROSITE" id="PS51186">
    <property type="entry name" value="GNAT"/>
    <property type="match status" value="1"/>
</dbReference>
<dbReference type="Pfam" id="PF13508">
    <property type="entry name" value="Acetyltransf_7"/>
    <property type="match status" value="1"/>
</dbReference>
<dbReference type="InterPro" id="IPR000182">
    <property type="entry name" value="GNAT_dom"/>
</dbReference>
<keyword evidence="3" id="KW-0012">Acyltransferase</keyword>
<accession>A0ABW5J9T3</accession>
<gene>
    <name evidence="3" type="ORF">ACFSR2_13075</name>
</gene>
<dbReference type="GO" id="GO:0016746">
    <property type="term" value="F:acyltransferase activity"/>
    <property type="evidence" value="ECO:0007669"/>
    <property type="project" value="UniProtKB-KW"/>
</dbReference>
<evidence type="ECO:0000313" key="3">
    <source>
        <dbReference type="EMBL" id="MFD2521823.1"/>
    </source>
</evidence>
<dbReference type="EMBL" id="JBHULC010000011">
    <property type="protein sequence ID" value="MFD2521823.1"/>
    <property type="molecule type" value="Genomic_DNA"/>
</dbReference>
<proteinExistence type="predicted"/>
<evidence type="ECO:0000313" key="4">
    <source>
        <dbReference type="Proteomes" id="UP001597510"/>
    </source>
</evidence>
<dbReference type="PANTHER" id="PTHR13947">
    <property type="entry name" value="GNAT FAMILY N-ACETYLTRANSFERASE"/>
    <property type="match status" value="1"/>
</dbReference>
<dbReference type="PANTHER" id="PTHR13947:SF37">
    <property type="entry name" value="LD18367P"/>
    <property type="match status" value="1"/>
</dbReference>
<feature type="domain" description="N-acetyltransferase" evidence="2">
    <location>
        <begin position="4"/>
        <end position="139"/>
    </location>
</feature>
<sequence length="158" mass="17758">MLELNIRLIGNDEAIPYDLLLSADPSEQALMAYLPYSTIYVAYLQDKLVAQYVLYQIDAQELEIKNIAVDDAYQGKGIGKLLLEDATLRANDAGYKTLSIGTSNASIGQLYLYQQQGFELSGVKMNFFIDNYTEPIFENGIQCKHMIMLTKVLINDTL</sequence>
<dbReference type="RefSeq" id="WP_340236098.1">
    <property type="nucleotide sequence ID" value="NZ_JBBEWC010000005.1"/>
</dbReference>
<keyword evidence="4" id="KW-1185">Reference proteome</keyword>
<dbReference type="CDD" id="cd04301">
    <property type="entry name" value="NAT_SF"/>
    <property type="match status" value="1"/>
</dbReference>
<dbReference type="InterPro" id="IPR050769">
    <property type="entry name" value="NAT_camello-type"/>
</dbReference>
<dbReference type="Proteomes" id="UP001597510">
    <property type="component" value="Unassembled WGS sequence"/>
</dbReference>
<evidence type="ECO:0000256" key="1">
    <source>
        <dbReference type="ARBA" id="ARBA00022679"/>
    </source>
</evidence>
<dbReference type="InterPro" id="IPR016181">
    <property type="entry name" value="Acyl_CoA_acyltransferase"/>
</dbReference>
<dbReference type="EC" id="2.3.-.-" evidence="3"/>
<dbReference type="Gene3D" id="3.40.630.30">
    <property type="match status" value="1"/>
</dbReference>
<protein>
    <submittedName>
        <fullName evidence="3">GNAT family N-acetyltransferase</fullName>
        <ecNumber evidence="3">2.3.-.-</ecNumber>
    </submittedName>
</protein>
<keyword evidence="1 3" id="KW-0808">Transferase</keyword>
<comment type="caution">
    <text evidence="3">The sequence shown here is derived from an EMBL/GenBank/DDBJ whole genome shotgun (WGS) entry which is preliminary data.</text>
</comment>